<dbReference type="PANTHER" id="PTHR47032:SF1">
    <property type="entry name" value="UDP-D-XYLOSE:L-FUCOSE ALPHA-1,3-D-XYLOSYLTRANSFERASE-RELATED"/>
    <property type="match status" value="1"/>
</dbReference>
<evidence type="ECO:0000313" key="2">
    <source>
        <dbReference type="EMBL" id="QHT31713.1"/>
    </source>
</evidence>
<name>A0A6C0ET71_9ZZZZ</name>
<evidence type="ECO:0000259" key="1">
    <source>
        <dbReference type="Pfam" id="PF03407"/>
    </source>
</evidence>
<dbReference type="AlphaFoldDB" id="A0A6C0ET71"/>
<dbReference type="GO" id="GO:0016757">
    <property type="term" value="F:glycosyltransferase activity"/>
    <property type="evidence" value="ECO:0007669"/>
    <property type="project" value="TreeGrafter"/>
</dbReference>
<dbReference type="PANTHER" id="PTHR47032">
    <property type="entry name" value="UDP-D-XYLOSE:L-FUCOSE ALPHA-1,3-D-XYLOSYLTRANSFERASE-RELATED"/>
    <property type="match status" value="1"/>
</dbReference>
<feature type="domain" description="Nucleotide-diphospho-sugar transferase" evidence="1">
    <location>
        <begin position="32"/>
        <end position="241"/>
    </location>
</feature>
<organism evidence="2">
    <name type="scientific">viral metagenome</name>
    <dbReference type="NCBI Taxonomy" id="1070528"/>
    <lineage>
        <taxon>unclassified sequences</taxon>
        <taxon>metagenomes</taxon>
        <taxon>organismal metagenomes</taxon>
    </lineage>
</organism>
<dbReference type="EMBL" id="MN738924">
    <property type="protein sequence ID" value="QHT31713.1"/>
    <property type="molecule type" value="Genomic_DNA"/>
</dbReference>
<dbReference type="InterPro" id="IPR052636">
    <property type="entry name" value="UDP-D-xylose:L-fucose_XylT"/>
</dbReference>
<accession>A0A6C0ET71</accession>
<dbReference type="Gene3D" id="3.90.550.10">
    <property type="entry name" value="Spore Coat Polysaccharide Biosynthesis Protein SpsA, Chain A"/>
    <property type="match status" value="1"/>
</dbReference>
<dbReference type="GO" id="GO:0005794">
    <property type="term" value="C:Golgi apparatus"/>
    <property type="evidence" value="ECO:0007669"/>
    <property type="project" value="TreeGrafter"/>
</dbReference>
<sequence>MENTDLLFICCFDNGSRELGLNHLKSLKNQGIENYNAFIPDKSTYEYIKKHGFNCTLIDDANFSTTQKTFGTPDFVEFSFLRYKFIHESLKKYKAVWYLDVDSVVLDNLNNIYSEYADKGYDIVFQNDVHQIQNCTGCMLYFSNSKTLDMTEHVYKGMNWQIPDQHFVNYFLQHNPGVFKTTLFDLERFPNGLIYFDNSDLIDLSNQFKEFKTNFHANKDKSKKLAFVHANWMVGINTKINAIKKMGLWIL</sequence>
<dbReference type="InterPro" id="IPR029044">
    <property type="entry name" value="Nucleotide-diphossugar_trans"/>
</dbReference>
<reference evidence="2" key="1">
    <citation type="journal article" date="2020" name="Nature">
        <title>Giant virus diversity and host interactions through global metagenomics.</title>
        <authorList>
            <person name="Schulz F."/>
            <person name="Roux S."/>
            <person name="Paez-Espino D."/>
            <person name="Jungbluth S."/>
            <person name="Walsh D.A."/>
            <person name="Denef V.J."/>
            <person name="McMahon K.D."/>
            <person name="Konstantinidis K.T."/>
            <person name="Eloe-Fadrosh E.A."/>
            <person name="Kyrpides N.C."/>
            <person name="Woyke T."/>
        </authorList>
    </citation>
    <scope>NUCLEOTIDE SEQUENCE</scope>
    <source>
        <strain evidence="2">GVMAG-M-3300009155-48</strain>
    </source>
</reference>
<dbReference type="InterPro" id="IPR005069">
    <property type="entry name" value="Nucl-diP-sugar_transferase"/>
</dbReference>
<protein>
    <recommendedName>
        <fullName evidence="1">Nucleotide-diphospho-sugar transferase domain-containing protein</fullName>
    </recommendedName>
</protein>
<dbReference type="Pfam" id="PF03407">
    <property type="entry name" value="Nucleotid_trans"/>
    <property type="match status" value="1"/>
</dbReference>
<proteinExistence type="predicted"/>
<dbReference type="SUPFAM" id="SSF53448">
    <property type="entry name" value="Nucleotide-diphospho-sugar transferases"/>
    <property type="match status" value="1"/>
</dbReference>